<evidence type="ECO:0000313" key="2">
    <source>
        <dbReference type="Proteomes" id="UP000264071"/>
    </source>
</evidence>
<gene>
    <name evidence="1" type="ORF">DGD08_00375</name>
</gene>
<dbReference type="EMBL" id="DPIY01000001">
    <property type="protein sequence ID" value="HCT55644.1"/>
    <property type="molecule type" value="Genomic_DNA"/>
</dbReference>
<dbReference type="Proteomes" id="UP000264071">
    <property type="component" value="Unassembled WGS sequence"/>
</dbReference>
<dbReference type="AlphaFoldDB" id="A0A3D4V4C8"/>
<protein>
    <recommendedName>
        <fullName evidence="3">OmpA-like domain-containing protein</fullName>
    </recommendedName>
</protein>
<dbReference type="SUPFAM" id="SSF103088">
    <property type="entry name" value="OmpA-like"/>
    <property type="match status" value="1"/>
</dbReference>
<evidence type="ECO:0008006" key="3">
    <source>
        <dbReference type="Google" id="ProtNLM"/>
    </source>
</evidence>
<dbReference type="OMA" id="GQEDCAR"/>
<comment type="caution">
    <text evidence="1">The sequence shown here is derived from an EMBL/GenBank/DDBJ whole genome shotgun (WGS) entry which is preliminary data.</text>
</comment>
<accession>A0A3D4V4C8</accession>
<sequence length="230" mass="24432">MQKGSGAASSSLTDILASLVAVFVLLFVAAQNNRGAGVVTARDVLIKQLRGELVTAGLDSAAIDSIPNDPSTVLVILPDSVLFERGDSRMSAAGQNVVRIATPLLAGVICADSIRQTLDQVVVEGHTDNTIPFGMRPEAGRMFNLELSQRRSMNFVATSTATLAERDTLLECYLGLVSATGRGQENPLPRIPADSSPQRRVVLRIRLKTEIRDSVRIVQDVIGGGGAENP</sequence>
<dbReference type="Gene3D" id="3.30.1330.60">
    <property type="entry name" value="OmpA-like domain"/>
    <property type="match status" value="1"/>
</dbReference>
<reference evidence="1 2" key="1">
    <citation type="journal article" date="2018" name="Nat. Biotechnol.">
        <title>A standardized bacterial taxonomy based on genome phylogeny substantially revises the tree of life.</title>
        <authorList>
            <person name="Parks D.H."/>
            <person name="Chuvochina M."/>
            <person name="Waite D.W."/>
            <person name="Rinke C."/>
            <person name="Skarshewski A."/>
            <person name="Chaumeil P.A."/>
            <person name="Hugenholtz P."/>
        </authorList>
    </citation>
    <scope>NUCLEOTIDE SEQUENCE [LARGE SCALE GENOMIC DNA]</scope>
    <source>
        <strain evidence="1">UBA8844</strain>
    </source>
</reference>
<proteinExistence type="predicted"/>
<name>A0A3D4V4C8_9BACT</name>
<organism evidence="1 2">
    <name type="scientific">Gemmatimonas aurantiaca</name>
    <dbReference type="NCBI Taxonomy" id="173480"/>
    <lineage>
        <taxon>Bacteria</taxon>
        <taxon>Pseudomonadati</taxon>
        <taxon>Gemmatimonadota</taxon>
        <taxon>Gemmatimonadia</taxon>
        <taxon>Gemmatimonadales</taxon>
        <taxon>Gemmatimonadaceae</taxon>
        <taxon>Gemmatimonas</taxon>
    </lineage>
</organism>
<evidence type="ECO:0000313" key="1">
    <source>
        <dbReference type="EMBL" id="HCT55644.1"/>
    </source>
</evidence>
<dbReference type="InterPro" id="IPR036737">
    <property type="entry name" value="OmpA-like_sf"/>
</dbReference>